<keyword evidence="2" id="KW-1185">Reference proteome</keyword>
<proteinExistence type="predicted"/>
<organism evidence="1 2">
    <name type="scientific">Acidiferrimicrobium australe</name>
    <dbReference type="NCBI Taxonomy" id="2664430"/>
    <lineage>
        <taxon>Bacteria</taxon>
        <taxon>Bacillati</taxon>
        <taxon>Actinomycetota</taxon>
        <taxon>Acidimicrobiia</taxon>
        <taxon>Acidimicrobiales</taxon>
        <taxon>Acidimicrobiaceae</taxon>
        <taxon>Acidiferrimicrobium</taxon>
    </lineage>
</organism>
<evidence type="ECO:0000313" key="2">
    <source>
        <dbReference type="Proteomes" id="UP000437736"/>
    </source>
</evidence>
<name>A0ABW9QYV6_9ACTN</name>
<accession>A0ABW9QYV6</accession>
<comment type="caution">
    <text evidence="1">The sequence shown here is derived from an EMBL/GenBank/DDBJ whole genome shotgun (WGS) entry which is preliminary data.</text>
</comment>
<dbReference type="Pfam" id="PF04456">
    <property type="entry name" value="DUF503"/>
    <property type="match status" value="1"/>
</dbReference>
<evidence type="ECO:0000313" key="1">
    <source>
        <dbReference type="EMBL" id="MST35057.1"/>
    </source>
</evidence>
<dbReference type="Gene3D" id="3.30.70.1120">
    <property type="entry name" value="TT1725-like"/>
    <property type="match status" value="1"/>
</dbReference>
<dbReference type="Proteomes" id="UP000437736">
    <property type="component" value="Unassembled WGS sequence"/>
</dbReference>
<dbReference type="PANTHER" id="PTHR36441:SF1">
    <property type="entry name" value="DUF503 DOMAIN-CONTAINING PROTEIN"/>
    <property type="match status" value="1"/>
</dbReference>
<dbReference type="InterPro" id="IPR036746">
    <property type="entry name" value="TT1725-like_sf"/>
</dbReference>
<dbReference type="PANTHER" id="PTHR36441">
    <property type="entry name" value="HYPOTHETICAL CYTOSOLIC PROTEIN"/>
    <property type="match status" value="1"/>
</dbReference>
<sequence>MHVASLTVELHLPLAHSLKEKRAVVTPILEGCRRRFAVAAAEVAHQDLWQRATLGVATVSSSATRVDETLDAVERFVWSFPEVEVTAAQRDWLEAG</sequence>
<reference evidence="1 2" key="1">
    <citation type="submission" date="2019-11" db="EMBL/GenBank/DDBJ databases">
        <title>Acidiferrimicrobium australis gen. nov., sp. nov., an acidophilic and obligately heterotrophic, member of the Actinobacteria that catalyses dissimilatory oxido- reduction of iron isolated from metal-rich acidic water in Chile.</title>
        <authorList>
            <person name="Gonzalez D."/>
            <person name="Huber K."/>
            <person name="Hedrich S."/>
            <person name="Rojas-Villalobos C."/>
            <person name="Quatrini R."/>
            <person name="Dinamarca M.A."/>
            <person name="Schwarz A."/>
            <person name="Canales C."/>
            <person name="Nancucheo I."/>
        </authorList>
    </citation>
    <scope>NUCLEOTIDE SEQUENCE [LARGE SCALE GENOMIC DNA]</scope>
    <source>
        <strain evidence="1 2">USS-CCA1</strain>
    </source>
</reference>
<dbReference type="EMBL" id="WJHE01001391">
    <property type="protein sequence ID" value="MST35057.1"/>
    <property type="molecule type" value="Genomic_DNA"/>
</dbReference>
<protein>
    <submittedName>
        <fullName evidence="1">DUF503 family protein</fullName>
    </submittedName>
</protein>
<dbReference type="SUPFAM" id="SSF103007">
    <property type="entry name" value="Hypothetical protein TT1725"/>
    <property type="match status" value="1"/>
</dbReference>
<gene>
    <name evidence="1" type="ORF">GHK86_20295</name>
</gene>
<dbReference type="InterPro" id="IPR007546">
    <property type="entry name" value="DUF503"/>
</dbReference>
<feature type="non-terminal residue" evidence="1">
    <location>
        <position position="96"/>
    </location>
</feature>